<name>A0ABX1SEJ4_9PSEU</name>
<dbReference type="PRINTS" id="PR00385">
    <property type="entry name" value="P450"/>
</dbReference>
<proteinExistence type="inferred from homology"/>
<reference evidence="2 3" key="1">
    <citation type="submission" date="2020-04" db="EMBL/GenBank/DDBJ databases">
        <authorList>
            <person name="Klaysubun C."/>
            <person name="Duangmal K."/>
            <person name="Lipun K."/>
        </authorList>
    </citation>
    <scope>NUCLEOTIDE SEQUENCE [LARGE SCALE GENOMIC DNA]</scope>
    <source>
        <strain evidence="2 3">K10HN5</strain>
    </source>
</reference>
<dbReference type="PANTHER" id="PTHR46696">
    <property type="entry name" value="P450, PUTATIVE (EUROFUNG)-RELATED"/>
    <property type="match status" value="1"/>
</dbReference>
<gene>
    <name evidence="2" type="ORF">HF526_18720</name>
</gene>
<dbReference type="Gene3D" id="1.10.630.10">
    <property type="entry name" value="Cytochrome P450"/>
    <property type="match status" value="1"/>
</dbReference>
<dbReference type="PANTHER" id="PTHR46696:SF1">
    <property type="entry name" value="CYTOCHROME P450 YJIB-RELATED"/>
    <property type="match status" value="1"/>
</dbReference>
<evidence type="ECO:0000313" key="2">
    <source>
        <dbReference type="EMBL" id="NMH99329.1"/>
    </source>
</evidence>
<keyword evidence="3" id="KW-1185">Reference proteome</keyword>
<dbReference type="EMBL" id="JAAXLA010000034">
    <property type="protein sequence ID" value="NMH99329.1"/>
    <property type="molecule type" value="Genomic_DNA"/>
</dbReference>
<dbReference type="PRINTS" id="PR00359">
    <property type="entry name" value="BP450"/>
</dbReference>
<dbReference type="InterPro" id="IPR001128">
    <property type="entry name" value="Cyt_P450"/>
</dbReference>
<dbReference type="PROSITE" id="PS00086">
    <property type="entry name" value="CYTOCHROME_P450"/>
    <property type="match status" value="1"/>
</dbReference>
<dbReference type="InterPro" id="IPR002397">
    <property type="entry name" value="Cyt_P450_B"/>
</dbReference>
<evidence type="ECO:0000256" key="1">
    <source>
        <dbReference type="ARBA" id="ARBA00010617"/>
    </source>
</evidence>
<evidence type="ECO:0000313" key="3">
    <source>
        <dbReference type="Proteomes" id="UP000820669"/>
    </source>
</evidence>
<dbReference type="Proteomes" id="UP000820669">
    <property type="component" value="Unassembled WGS sequence"/>
</dbReference>
<dbReference type="SUPFAM" id="SSF48264">
    <property type="entry name" value="Cytochrome P450"/>
    <property type="match status" value="1"/>
</dbReference>
<sequence>MRIGLDPVPELAALRSERPVARLEVPDDLAVVWLVTGHEEVRAVLGDTASFSNDLHNLAGTGLEMLAEQDPGGLGFRDPPEHTRLRRLLTPAFTVRRLRELQPRIEAVVAAQLDAMAAAGPGVDLVETFAVPVPSLVICELLGVPVADRAEFERRSVSRFDALGDMESSLAAVHESMDYLRGLVVAQRSNPGDGLLGMLIREHGDEVGDDDLAALADGVLTGGHETTASMLALGALVLLEDPQRRAAVLGDAAGVDAVVEDLLRYLSVVQVAFPRFARHDVEVGGVRIGAGDVVLCSLSGADRDPALGSAGHLAFGHGLHRCVGAELGRMELRTAYPALLRRFPGLRLAVPRDELAFRMFSIVYGVESLPVEW</sequence>
<protein>
    <submittedName>
        <fullName evidence="2">Cytochrome P450</fullName>
    </submittedName>
</protein>
<dbReference type="InterPro" id="IPR017972">
    <property type="entry name" value="Cyt_P450_CS"/>
</dbReference>
<comment type="similarity">
    <text evidence="1">Belongs to the cytochrome P450 family.</text>
</comment>
<comment type="caution">
    <text evidence="2">The sequence shown here is derived from an EMBL/GenBank/DDBJ whole genome shotgun (WGS) entry which is preliminary data.</text>
</comment>
<dbReference type="CDD" id="cd11030">
    <property type="entry name" value="CYP105-like"/>
    <property type="match status" value="1"/>
</dbReference>
<accession>A0ABX1SEJ4</accession>
<dbReference type="InterPro" id="IPR036396">
    <property type="entry name" value="Cyt_P450_sf"/>
</dbReference>
<organism evidence="2 3">
    <name type="scientific">Pseudonocardia acidicola</name>
    <dbReference type="NCBI Taxonomy" id="2724939"/>
    <lineage>
        <taxon>Bacteria</taxon>
        <taxon>Bacillati</taxon>
        <taxon>Actinomycetota</taxon>
        <taxon>Actinomycetes</taxon>
        <taxon>Pseudonocardiales</taxon>
        <taxon>Pseudonocardiaceae</taxon>
        <taxon>Pseudonocardia</taxon>
    </lineage>
</organism>